<dbReference type="AlphaFoldDB" id="D1YZA9"/>
<proteinExistence type="predicted"/>
<sequence>MICTAFKSFLIMGKVVSLSAGLLMALPSHSKMAGGMVHWTNEGIDISPGGIMRYISGNDEADTASILETEKLYYAASVDKTLSRLALARSRIDAADLTGKERSMLHGRLDSGVSWLKMNKKAFISARDRASFEKEVDLKMWHAVKMLPTASEGYSIACAIEKRLDKAPDSRGKAEAIRLDSWAKSTFLRLLNLDGRTDFAAAEKDRIEAFSKLSRADNWLKKAAA</sequence>
<evidence type="ECO:0000313" key="1">
    <source>
        <dbReference type="EMBL" id="BAI61781.1"/>
    </source>
</evidence>
<organism evidence="1 2">
    <name type="scientific">Methanocella paludicola (strain DSM 17711 / JCM 13418 / NBRC 101707 / SANAE)</name>
    <dbReference type="NCBI Taxonomy" id="304371"/>
    <lineage>
        <taxon>Archaea</taxon>
        <taxon>Methanobacteriati</taxon>
        <taxon>Methanobacteriota</taxon>
        <taxon>Stenosarchaea group</taxon>
        <taxon>Methanomicrobia</taxon>
        <taxon>Methanocellales</taxon>
        <taxon>Methanocellaceae</taxon>
        <taxon>Methanocella</taxon>
    </lineage>
</organism>
<name>D1YZA9_METPS</name>
<reference evidence="1 2" key="1">
    <citation type="journal article" date="2007" name="Appl. Environ. Microbiol.">
        <title>Isolation of key methanogens for global methane emission from rice paddy fields: a novel isolate affiliated with the clone cluster rice cluster I.</title>
        <authorList>
            <person name="Sakai S."/>
            <person name="Imachi H."/>
            <person name="Sekiguchi Y."/>
            <person name="Ohashi A."/>
            <person name="Harada H."/>
            <person name="Kamagata Y."/>
        </authorList>
    </citation>
    <scope>NUCLEOTIDE SEQUENCE [LARGE SCALE GENOMIC DNA]</scope>
    <source>
        <strain evidence="2">DSM 17711 / JCM 13418 / NBRC 101707 / SANAE</strain>
    </source>
</reference>
<dbReference type="KEGG" id="mpd:MCP_1709"/>
<reference evidence="1 2" key="2">
    <citation type="journal article" date="2008" name="Int. J. Syst. Evol. Microbiol.">
        <title>Methanocella paludicola gen. nov., sp. nov., a methane-producing archaeon, the first isolate of the lineage 'Rice Cluster I', and proposal of the new archaeal order Methanocellales ord. nov.</title>
        <authorList>
            <person name="Sakai S."/>
            <person name="Imachi H."/>
            <person name="Hanada S."/>
            <person name="Ohashi A."/>
            <person name="Harada H."/>
            <person name="Kamagata Y."/>
        </authorList>
    </citation>
    <scope>NUCLEOTIDE SEQUENCE [LARGE SCALE GENOMIC DNA]</scope>
    <source>
        <strain evidence="2">DSM 17711 / JCM 13418 / NBRC 101707 / SANAE</strain>
    </source>
</reference>
<dbReference type="STRING" id="304371.MCP_1709"/>
<reference evidence="2" key="3">
    <citation type="journal article" date="2011" name="PLoS ONE">
        <title>Genome sequence of a mesophilic hydrogenotrophic methanogen Methanocella paludicola, the first cultivated representative of the order Methanocellales.</title>
        <authorList>
            <person name="Sakai S."/>
            <person name="Takaki Y."/>
            <person name="Shimamura S."/>
            <person name="Sekine M."/>
            <person name="Tajima T."/>
            <person name="Kosugi H."/>
            <person name="Ichikawa N."/>
            <person name="Tasumi E."/>
            <person name="Hiraki A.T."/>
            <person name="Shimizu A."/>
            <person name="Kato Y."/>
            <person name="Nishiko R."/>
            <person name="Mori K."/>
            <person name="Fujita N."/>
            <person name="Imachi H."/>
            <person name="Takai K."/>
        </authorList>
    </citation>
    <scope>NUCLEOTIDE SEQUENCE [LARGE SCALE GENOMIC DNA]</scope>
    <source>
        <strain evidence="2">DSM 17711 / JCM 13418 / NBRC 101707 / SANAE</strain>
    </source>
</reference>
<dbReference type="InParanoid" id="D1YZA9"/>
<evidence type="ECO:0000313" key="2">
    <source>
        <dbReference type="Proteomes" id="UP000001882"/>
    </source>
</evidence>
<protein>
    <submittedName>
        <fullName evidence="1">Uncharacterized protein</fullName>
    </submittedName>
</protein>
<dbReference type="Proteomes" id="UP000001882">
    <property type="component" value="Chromosome"/>
</dbReference>
<accession>D1YZA9</accession>
<dbReference type="EMBL" id="AP011532">
    <property type="protein sequence ID" value="BAI61781.1"/>
    <property type="molecule type" value="Genomic_DNA"/>
</dbReference>
<gene>
    <name evidence="1" type="ordered locus">MCP_1709</name>
</gene>
<keyword evidence="2" id="KW-1185">Reference proteome</keyword>